<evidence type="ECO:0000256" key="3">
    <source>
        <dbReference type="SAM" id="SignalP"/>
    </source>
</evidence>
<feature type="signal peptide" evidence="3">
    <location>
        <begin position="1"/>
        <end position="24"/>
    </location>
</feature>
<keyword evidence="7" id="KW-1185">Reference proteome</keyword>
<organism evidence="6 7">
    <name type="scientific">Polaromonas aquatica</name>
    <dbReference type="NCBI Taxonomy" id="332657"/>
    <lineage>
        <taxon>Bacteria</taxon>
        <taxon>Pseudomonadati</taxon>
        <taxon>Pseudomonadota</taxon>
        <taxon>Betaproteobacteria</taxon>
        <taxon>Burkholderiales</taxon>
        <taxon>Comamonadaceae</taxon>
        <taxon>Polaromonas</taxon>
    </lineage>
</organism>
<dbReference type="SUPFAM" id="SSF103088">
    <property type="entry name" value="OmpA-like"/>
    <property type="match status" value="1"/>
</dbReference>
<dbReference type="Pfam" id="PF03524">
    <property type="entry name" value="CagX"/>
    <property type="match status" value="1"/>
</dbReference>
<comment type="caution">
    <text evidence="6">The sequence shown here is derived from an EMBL/GenBank/DDBJ whole genome shotgun (WGS) entry which is preliminary data.</text>
</comment>
<dbReference type="Gene3D" id="3.55.50.70">
    <property type="match status" value="1"/>
</dbReference>
<dbReference type="CDD" id="cd06911">
    <property type="entry name" value="VirB9_CagX_TrbG"/>
    <property type="match status" value="1"/>
</dbReference>
<dbReference type="Proteomes" id="UP001596270">
    <property type="component" value="Unassembled WGS sequence"/>
</dbReference>
<dbReference type="InterPro" id="IPR033645">
    <property type="entry name" value="VirB9/CagX/TrbG_C"/>
</dbReference>
<feature type="domain" description="Toxin co-regulated pilus biosynthesis protein Q C-terminal" evidence="5">
    <location>
        <begin position="359"/>
        <end position="437"/>
    </location>
</feature>
<feature type="chain" id="PRO_5045692969" evidence="3">
    <location>
        <begin position="25"/>
        <end position="441"/>
    </location>
</feature>
<evidence type="ECO:0000313" key="6">
    <source>
        <dbReference type="EMBL" id="MFC6281225.1"/>
    </source>
</evidence>
<evidence type="ECO:0000259" key="5">
    <source>
        <dbReference type="Pfam" id="PF10671"/>
    </source>
</evidence>
<dbReference type="Gene3D" id="2.60.40.2500">
    <property type="match status" value="1"/>
</dbReference>
<dbReference type="InterPro" id="IPR036737">
    <property type="entry name" value="OmpA-like_sf"/>
</dbReference>
<dbReference type="EMBL" id="JBHSRS010000017">
    <property type="protein sequence ID" value="MFC6281225.1"/>
    <property type="molecule type" value="Genomic_DNA"/>
</dbReference>
<proteinExistence type="inferred from homology"/>
<name>A0ABW1TWG8_9BURK</name>
<dbReference type="RefSeq" id="WP_377413065.1">
    <property type="nucleotide sequence ID" value="NZ_JBHSRS010000017.1"/>
</dbReference>
<dbReference type="InterPro" id="IPR010258">
    <property type="entry name" value="Conjugal_tfr_TrbG/VirB9/CagX"/>
</dbReference>
<evidence type="ECO:0000259" key="4">
    <source>
        <dbReference type="Pfam" id="PF00691"/>
    </source>
</evidence>
<dbReference type="InterPro" id="IPR038161">
    <property type="entry name" value="VirB9/CagX/TrbG_C_sf"/>
</dbReference>
<evidence type="ECO:0000256" key="2">
    <source>
        <dbReference type="ARBA" id="ARBA00022729"/>
    </source>
</evidence>
<dbReference type="Pfam" id="PF00691">
    <property type="entry name" value="OmpA"/>
    <property type="match status" value="1"/>
</dbReference>
<evidence type="ECO:0000256" key="1">
    <source>
        <dbReference type="ARBA" id="ARBA00006135"/>
    </source>
</evidence>
<gene>
    <name evidence="6" type="ORF">ACFQND_08290</name>
</gene>
<reference evidence="7" key="1">
    <citation type="journal article" date="2019" name="Int. J. Syst. Evol. Microbiol.">
        <title>The Global Catalogue of Microorganisms (GCM) 10K type strain sequencing project: providing services to taxonomists for standard genome sequencing and annotation.</title>
        <authorList>
            <consortium name="The Broad Institute Genomics Platform"/>
            <consortium name="The Broad Institute Genome Sequencing Center for Infectious Disease"/>
            <person name="Wu L."/>
            <person name="Ma J."/>
        </authorList>
    </citation>
    <scope>NUCLEOTIDE SEQUENCE [LARGE SCALE GENOMIC DNA]</scope>
    <source>
        <strain evidence="7">CCUG 39402</strain>
    </source>
</reference>
<comment type="similarity">
    <text evidence="1">Belongs to the TrbG/VirB9 family.</text>
</comment>
<evidence type="ECO:0000313" key="7">
    <source>
        <dbReference type="Proteomes" id="UP001596270"/>
    </source>
</evidence>
<sequence length="441" mass="47178">MKLNKITALSGLFALALVVSPSVIGSSAQRVGQYDFTYFTSGEQRATPVQVFDDGKSTYFQFRAGEAIPAIFSNKDGKVGLLVPYFEGPYIRVQETSGRFTLQLGRAQAQVVYGGSGREETPAIDAVNRNGLRTAYNGGGYPANANVKLIASLGPTLSFLPNDALESNSYATPAKGDRVTWKEGETELSERQVFFVAGTAALGPQAKKALNSMTAQVKSATSITIIGRDDSSEKEGLEKARADNLRDALLKMGISADRISVKIGVKGTPKDKLWPSDIRIERVVPTAIARPSEAQNEKTAHVQSNVESLVRAGVLTRDQAIAILRKKVDLHSETVASAVPASAPAPQAPVNLEVPPTGFDFRSGDKTIAGSIRRWADATNYQLIWDAAPSVDAPVTGDAVIAAVSMKEALDKVVTALQRKGYDIQATVYSNRVVRFTGGTK</sequence>
<accession>A0ABW1TWG8</accession>
<dbReference type="Pfam" id="PF10671">
    <property type="entry name" value="TcpQ"/>
    <property type="match status" value="1"/>
</dbReference>
<dbReference type="InterPro" id="IPR006665">
    <property type="entry name" value="OmpA-like"/>
</dbReference>
<dbReference type="Gene3D" id="3.30.1330.60">
    <property type="entry name" value="OmpA-like domain"/>
    <property type="match status" value="1"/>
</dbReference>
<keyword evidence="2 3" id="KW-0732">Signal</keyword>
<feature type="domain" description="OmpA-like" evidence="4">
    <location>
        <begin position="194"/>
        <end position="263"/>
    </location>
</feature>
<dbReference type="InterPro" id="IPR018927">
    <property type="entry name" value="Pilus_synth_Q_C"/>
</dbReference>
<protein>
    <submittedName>
        <fullName evidence="6">TcpQ domain-containing protein</fullName>
    </submittedName>
</protein>